<evidence type="ECO:0000256" key="6">
    <source>
        <dbReference type="SAM" id="Phobius"/>
    </source>
</evidence>
<feature type="transmembrane region" description="Helical" evidence="6">
    <location>
        <begin position="186"/>
        <end position="205"/>
    </location>
</feature>
<evidence type="ECO:0000256" key="1">
    <source>
        <dbReference type="ARBA" id="ARBA00004651"/>
    </source>
</evidence>
<dbReference type="PROSITE" id="PS50850">
    <property type="entry name" value="MFS"/>
    <property type="match status" value="1"/>
</dbReference>
<dbReference type="AlphaFoldDB" id="A0A4V2YC47"/>
<feature type="transmembrane region" description="Helical" evidence="6">
    <location>
        <begin position="274"/>
        <end position="294"/>
    </location>
</feature>
<dbReference type="GO" id="GO:0022857">
    <property type="term" value="F:transmembrane transporter activity"/>
    <property type="evidence" value="ECO:0007669"/>
    <property type="project" value="InterPro"/>
</dbReference>
<dbReference type="InterPro" id="IPR020846">
    <property type="entry name" value="MFS_dom"/>
</dbReference>
<dbReference type="Gene3D" id="1.20.1250.20">
    <property type="entry name" value="MFS general substrate transporter like domains"/>
    <property type="match status" value="1"/>
</dbReference>
<keyword evidence="3 6" id="KW-1133">Transmembrane helix</keyword>
<proteinExistence type="predicted"/>
<evidence type="ECO:0000259" key="7">
    <source>
        <dbReference type="PROSITE" id="PS50850"/>
    </source>
</evidence>
<reference evidence="8 9" key="1">
    <citation type="submission" date="2019-03" db="EMBL/GenBank/DDBJ databases">
        <title>Draft genome sequences of novel Actinobacteria.</title>
        <authorList>
            <person name="Sahin N."/>
            <person name="Ay H."/>
            <person name="Saygin H."/>
        </authorList>
    </citation>
    <scope>NUCLEOTIDE SEQUENCE [LARGE SCALE GENOMIC DNA]</scope>
    <source>
        <strain evidence="8 9">16K309</strain>
    </source>
</reference>
<feature type="transmembrane region" description="Helical" evidence="6">
    <location>
        <begin position="29"/>
        <end position="53"/>
    </location>
</feature>
<feature type="transmembrane region" description="Helical" evidence="6">
    <location>
        <begin position="98"/>
        <end position="121"/>
    </location>
</feature>
<dbReference type="Pfam" id="PF07690">
    <property type="entry name" value="MFS_1"/>
    <property type="match status" value="1"/>
</dbReference>
<keyword evidence="2 6" id="KW-0812">Transmembrane</keyword>
<dbReference type="Proteomes" id="UP000295674">
    <property type="component" value="Unassembled WGS sequence"/>
</dbReference>
<dbReference type="GO" id="GO:0005886">
    <property type="term" value="C:plasma membrane"/>
    <property type="evidence" value="ECO:0007669"/>
    <property type="project" value="UniProtKB-SubCell"/>
</dbReference>
<evidence type="ECO:0000313" key="8">
    <source>
        <dbReference type="EMBL" id="TDD10166.1"/>
    </source>
</evidence>
<dbReference type="InterPro" id="IPR008323">
    <property type="entry name" value="UCP033563"/>
</dbReference>
<comment type="subcellular location">
    <subcellularLocation>
        <location evidence="1">Cell membrane</location>
        <topology evidence="1">Multi-pass membrane protein</topology>
    </subcellularLocation>
</comment>
<feature type="transmembrane region" description="Helical" evidence="6">
    <location>
        <begin position="233"/>
        <end position="254"/>
    </location>
</feature>
<evidence type="ECO:0000256" key="5">
    <source>
        <dbReference type="SAM" id="MobiDB-lite"/>
    </source>
</evidence>
<dbReference type="PRINTS" id="PR01035">
    <property type="entry name" value="TCRTETA"/>
</dbReference>
<dbReference type="InterPro" id="IPR011701">
    <property type="entry name" value="MFS"/>
</dbReference>
<comment type="caution">
    <text evidence="8">The sequence shown here is derived from an EMBL/GenBank/DDBJ whole genome shotgun (WGS) entry which is preliminary data.</text>
</comment>
<evidence type="ECO:0000256" key="2">
    <source>
        <dbReference type="ARBA" id="ARBA00022692"/>
    </source>
</evidence>
<dbReference type="RefSeq" id="WP_132672264.1">
    <property type="nucleotide sequence ID" value="NZ_SMKS01000002.1"/>
</dbReference>
<feature type="compositionally biased region" description="Polar residues" evidence="5">
    <location>
        <begin position="1"/>
        <end position="11"/>
    </location>
</feature>
<name>A0A4V2YC47_9PSEU</name>
<organism evidence="8 9">
    <name type="scientific">Saccharopolyspora terrae</name>
    <dbReference type="NCBI Taxonomy" id="2530384"/>
    <lineage>
        <taxon>Bacteria</taxon>
        <taxon>Bacillati</taxon>
        <taxon>Actinomycetota</taxon>
        <taxon>Actinomycetes</taxon>
        <taxon>Pseudonocardiales</taxon>
        <taxon>Pseudonocardiaceae</taxon>
        <taxon>Saccharopolyspora</taxon>
    </lineage>
</organism>
<dbReference type="SUPFAM" id="SSF103473">
    <property type="entry name" value="MFS general substrate transporter"/>
    <property type="match status" value="1"/>
</dbReference>
<dbReference type="Pfam" id="PF06245">
    <property type="entry name" value="DUF1015"/>
    <property type="match status" value="1"/>
</dbReference>
<dbReference type="OrthoDB" id="3227279at2"/>
<evidence type="ECO:0000256" key="3">
    <source>
        <dbReference type="ARBA" id="ARBA00022989"/>
    </source>
</evidence>
<feature type="transmembrane region" description="Helical" evidence="6">
    <location>
        <begin position="65"/>
        <end position="86"/>
    </location>
</feature>
<feature type="transmembrane region" description="Helical" evidence="6">
    <location>
        <begin position="306"/>
        <end position="325"/>
    </location>
</feature>
<dbReference type="PANTHER" id="PTHR36454">
    <property type="entry name" value="LMO2823 PROTEIN"/>
    <property type="match status" value="1"/>
</dbReference>
<dbReference type="PANTHER" id="PTHR36454:SF1">
    <property type="entry name" value="DUF1015 DOMAIN-CONTAINING PROTEIN"/>
    <property type="match status" value="1"/>
</dbReference>
<keyword evidence="4 6" id="KW-0472">Membrane</keyword>
<dbReference type="InterPro" id="IPR036259">
    <property type="entry name" value="MFS_trans_sf"/>
</dbReference>
<dbReference type="EMBL" id="SMKS01000002">
    <property type="protein sequence ID" value="TDD10166.1"/>
    <property type="molecule type" value="Genomic_DNA"/>
</dbReference>
<dbReference type="InterPro" id="IPR001958">
    <property type="entry name" value="Tet-R_TetA/multi-R_MdtG-like"/>
</dbReference>
<evidence type="ECO:0000313" key="9">
    <source>
        <dbReference type="Proteomes" id="UP000295674"/>
    </source>
</evidence>
<accession>A0A4V2YC47</accession>
<gene>
    <name evidence="8" type="ORF">E1181_02725</name>
</gene>
<sequence>MTRTLQTQPPGNASEDHAGSARGRGQNLLLLWAGQFINTAGLMMLVPIMPFYLEQMGTTGVAETQTWAGVAIAAPALALTVATPLWGRLGDRIGRKWMVVRALLGLAVAMVVMATAGTPLLLVAGRLLQGTLGGVVEAAAAFAGSTGTDEKRGSALGKSFSATAAGALVGPIAGGLVVGSDGLQQLMFAIAAAATVLALASALGLREPDRAPADAVRKDQPGRPRRRASIMQVPGAAALALAAIGTYFGVYGLIPIYAEHIQGVVTDRSTASTWVGVLHSVMWGATLLGSFWWGKHNDLTGRPLRTFALSAAGCAAAIALVSLPLDPLAMIPFRLVQGLCFAALAQSLFLHFSRHAPGEHKSAFVSTANSYLLVGQSAGPLLAGPLVGFVSTPAAVLVMAGACGLGALLALKPCLAEKPDHDLDGDPEGHGDTELVEIESAGPIRAVTSPRNGVSVAPFRGWHIGSRHLGSLAARYATPWNPHAASGESGTLTDWQRRGVILQDRQPAFYAYEQTGPRGNLRGVLGAVHLDSGLRTHEEIIPEHAAELTGIMDRGRMNLDPALLGYSGDGRTTRHLAGLARQKPVTDVLADDGQSHRLWPITDHATQDEIIAELNTRTAFIADGHHRYAAARQHRRSAYANSQGPGPWDYFPGLLVDVTATPLRLAPIHRVLPHLDPHHALRNASSQFRVHPLHGSLTHWLAALKRHARTGPAFILATPRGGFLLTEPRPRFLDIALNGTPPPLRSMHVAVLDSALLKHVWRIPDHPRHVEFEPHAATAIQTARRTGGVAVLTNPPTQHDLTTAATSGLRLPRKSTSFGPKPHPGLVFRTLDDQ</sequence>
<feature type="region of interest" description="Disordered" evidence="5">
    <location>
        <begin position="1"/>
        <end position="20"/>
    </location>
</feature>
<keyword evidence="9" id="KW-1185">Reference proteome</keyword>
<evidence type="ECO:0000256" key="4">
    <source>
        <dbReference type="ARBA" id="ARBA00023136"/>
    </source>
</evidence>
<feature type="domain" description="Major facilitator superfamily (MFS) profile" evidence="7">
    <location>
        <begin position="27"/>
        <end position="418"/>
    </location>
</feature>
<protein>
    <submittedName>
        <fullName evidence="8">MFS transporter</fullName>
    </submittedName>
</protein>